<feature type="region of interest" description="Disordered" evidence="1">
    <location>
        <begin position="101"/>
        <end position="121"/>
    </location>
</feature>
<name>A0A3N4I9J1_ASCIM</name>
<dbReference type="EMBL" id="ML119711">
    <property type="protein sequence ID" value="RPA78434.1"/>
    <property type="molecule type" value="Genomic_DNA"/>
</dbReference>
<gene>
    <name evidence="3" type="ORF">BJ508DRAFT_363832</name>
</gene>
<dbReference type="PANTHER" id="PTHR47843">
    <property type="entry name" value="BTB DOMAIN-CONTAINING PROTEIN-RELATED"/>
    <property type="match status" value="1"/>
</dbReference>
<feature type="compositionally biased region" description="Low complexity" evidence="1">
    <location>
        <begin position="74"/>
        <end position="89"/>
    </location>
</feature>
<evidence type="ECO:0000313" key="3">
    <source>
        <dbReference type="EMBL" id="RPA78434.1"/>
    </source>
</evidence>
<feature type="region of interest" description="Disordered" evidence="1">
    <location>
        <begin position="72"/>
        <end position="91"/>
    </location>
</feature>
<keyword evidence="4" id="KW-1185">Reference proteome</keyword>
<dbReference type="Proteomes" id="UP000275078">
    <property type="component" value="Unassembled WGS sequence"/>
</dbReference>
<proteinExistence type="predicted"/>
<evidence type="ECO:0000313" key="4">
    <source>
        <dbReference type="Proteomes" id="UP000275078"/>
    </source>
</evidence>
<accession>A0A3N4I9J1</accession>
<dbReference type="AlphaFoldDB" id="A0A3N4I9J1"/>
<evidence type="ECO:0000256" key="1">
    <source>
        <dbReference type="SAM" id="MobiDB-lite"/>
    </source>
</evidence>
<dbReference type="SUPFAM" id="SSF54695">
    <property type="entry name" value="POZ domain"/>
    <property type="match status" value="1"/>
</dbReference>
<dbReference type="InterPro" id="IPR000210">
    <property type="entry name" value="BTB/POZ_dom"/>
</dbReference>
<sequence length="391" mass="41499">MSLFGQPQQSGSAAGAGRGTGGLFGGASSTSTSAANTPAPVTAASSFSFGGSVPATSTVTTTSRAQQPYLFAPGTLGASTSSTTTTTSGGLFGTRQIVTSTTTVPNQPSATPPVTSPTTSLVVPCTTPIRSIFAMTMGSETIKVLVGPDSDPTKQNSYHLHKSKLESNSEYFQRLFSFDGAEVQHNEVLLDEGFEGLEAAFDAFVEYIYTRNYSGAGLIPATVSGNTQMGDSAELDAAVLVLAERLVATELKKKAMASLELKLNVRRPVRSVESICEIIATIYDGTHRPYEAANSSFALFKGSSDGSKAGNTKPWSEEVRQELRKQQTMDPSSYKNCKARKVVTRHVAQYLAKYRGYRAFRECVSEIGDFAMDLIMEPVTMGDSALCVVAD</sequence>
<dbReference type="Gene3D" id="3.30.710.10">
    <property type="entry name" value="Potassium Channel Kv1.1, Chain A"/>
    <property type="match status" value="1"/>
</dbReference>
<organism evidence="3 4">
    <name type="scientific">Ascobolus immersus RN42</name>
    <dbReference type="NCBI Taxonomy" id="1160509"/>
    <lineage>
        <taxon>Eukaryota</taxon>
        <taxon>Fungi</taxon>
        <taxon>Dikarya</taxon>
        <taxon>Ascomycota</taxon>
        <taxon>Pezizomycotina</taxon>
        <taxon>Pezizomycetes</taxon>
        <taxon>Pezizales</taxon>
        <taxon>Ascobolaceae</taxon>
        <taxon>Ascobolus</taxon>
    </lineage>
</organism>
<feature type="domain" description="BTB" evidence="2">
    <location>
        <begin position="140"/>
        <end position="210"/>
    </location>
</feature>
<dbReference type="CDD" id="cd18186">
    <property type="entry name" value="BTB_POZ_ZBTB_KLHL-like"/>
    <property type="match status" value="1"/>
</dbReference>
<protein>
    <recommendedName>
        <fullName evidence="2">BTB domain-containing protein</fullName>
    </recommendedName>
</protein>
<dbReference type="InterPro" id="IPR011333">
    <property type="entry name" value="SKP1/BTB/POZ_sf"/>
</dbReference>
<reference evidence="3 4" key="1">
    <citation type="journal article" date="2018" name="Nat. Ecol. Evol.">
        <title>Pezizomycetes genomes reveal the molecular basis of ectomycorrhizal truffle lifestyle.</title>
        <authorList>
            <person name="Murat C."/>
            <person name="Payen T."/>
            <person name="Noel B."/>
            <person name="Kuo A."/>
            <person name="Morin E."/>
            <person name="Chen J."/>
            <person name="Kohler A."/>
            <person name="Krizsan K."/>
            <person name="Balestrini R."/>
            <person name="Da Silva C."/>
            <person name="Montanini B."/>
            <person name="Hainaut M."/>
            <person name="Levati E."/>
            <person name="Barry K.W."/>
            <person name="Belfiori B."/>
            <person name="Cichocki N."/>
            <person name="Clum A."/>
            <person name="Dockter R.B."/>
            <person name="Fauchery L."/>
            <person name="Guy J."/>
            <person name="Iotti M."/>
            <person name="Le Tacon F."/>
            <person name="Lindquist E.A."/>
            <person name="Lipzen A."/>
            <person name="Malagnac F."/>
            <person name="Mello A."/>
            <person name="Molinier V."/>
            <person name="Miyauchi S."/>
            <person name="Poulain J."/>
            <person name="Riccioni C."/>
            <person name="Rubini A."/>
            <person name="Sitrit Y."/>
            <person name="Splivallo R."/>
            <person name="Traeger S."/>
            <person name="Wang M."/>
            <person name="Zifcakova L."/>
            <person name="Wipf D."/>
            <person name="Zambonelli A."/>
            <person name="Paolocci F."/>
            <person name="Nowrousian M."/>
            <person name="Ottonello S."/>
            <person name="Baldrian P."/>
            <person name="Spatafora J.W."/>
            <person name="Henrissat B."/>
            <person name="Nagy L.G."/>
            <person name="Aury J.M."/>
            <person name="Wincker P."/>
            <person name="Grigoriev I.V."/>
            <person name="Bonfante P."/>
            <person name="Martin F.M."/>
        </authorList>
    </citation>
    <scope>NUCLEOTIDE SEQUENCE [LARGE SCALE GENOMIC DNA]</scope>
    <source>
        <strain evidence="3 4">RN42</strain>
    </source>
</reference>
<evidence type="ECO:0000259" key="2">
    <source>
        <dbReference type="PROSITE" id="PS50097"/>
    </source>
</evidence>
<dbReference type="PROSITE" id="PS50097">
    <property type="entry name" value="BTB"/>
    <property type="match status" value="1"/>
</dbReference>